<reference evidence="2" key="1">
    <citation type="submission" date="2018-02" db="EMBL/GenBank/DDBJ databases">
        <title>Rhizophora mucronata_Transcriptome.</title>
        <authorList>
            <person name="Meera S.P."/>
            <person name="Sreeshan A."/>
            <person name="Augustine A."/>
        </authorList>
    </citation>
    <scope>NUCLEOTIDE SEQUENCE</scope>
    <source>
        <tissue evidence="2">Leaf</tissue>
    </source>
</reference>
<evidence type="ECO:0000313" key="2">
    <source>
        <dbReference type="EMBL" id="MBX71923.1"/>
    </source>
</evidence>
<keyword evidence="1" id="KW-0472">Membrane</keyword>
<proteinExistence type="predicted"/>
<organism evidence="2">
    <name type="scientific">Rhizophora mucronata</name>
    <name type="common">Asiatic mangrove</name>
    <dbReference type="NCBI Taxonomy" id="61149"/>
    <lineage>
        <taxon>Eukaryota</taxon>
        <taxon>Viridiplantae</taxon>
        <taxon>Streptophyta</taxon>
        <taxon>Embryophyta</taxon>
        <taxon>Tracheophyta</taxon>
        <taxon>Spermatophyta</taxon>
        <taxon>Magnoliopsida</taxon>
        <taxon>eudicotyledons</taxon>
        <taxon>Gunneridae</taxon>
        <taxon>Pentapetalae</taxon>
        <taxon>rosids</taxon>
        <taxon>fabids</taxon>
        <taxon>Malpighiales</taxon>
        <taxon>Rhizophoraceae</taxon>
        <taxon>Rhizophora</taxon>
    </lineage>
</organism>
<feature type="transmembrane region" description="Helical" evidence="1">
    <location>
        <begin position="14"/>
        <end position="35"/>
    </location>
</feature>
<keyword evidence="1" id="KW-0812">Transmembrane</keyword>
<evidence type="ECO:0000256" key="1">
    <source>
        <dbReference type="SAM" id="Phobius"/>
    </source>
</evidence>
<protein>
    <submittedName>
        <fullName evidence="2">Uncharacterized protein</fullName>
    </submittedName>
</protein>
<accession>A0A2P2QY78</accession>
<sequence>MQVSAHVMLEDYDLYIYIFWLFVIIHFLEPFQFIFR</sequence>
<name>A0A2P2QY78_RHIMU</name>
<keyword evidence="1" id="KW-1133">Transmembrane helix</keyword>
<dbReference type="EMBL" id="GGEC01091439">
    <property type="protein sequence ID" value="MBX71923.1"/>
    <property type="molecule type" value="Transcribed_RNA"/>
</dbReference>
<dbReference type="AlphaFoldDB" id="A0A2P2QY78"/>